<reference evidence="6" key="1">
    <citation type="submission" date="2019-04" db="EMBL/GenBank/DDBJ databases">
        <title>Evolution of Biomass-Degrading Anaerobic Consortia Revealed by Metagenomics.</title>
        <authorList>
            <person name="Peng X."/>
        </authorList>
    </citation>
    <scope>NUCLEOTIDE SEQUENCE</scope>
    <source>
        <strain evidence="6">SIG13</strain>
    </source>
</reference>
<keyword evidence="2" id="KW-0210">Decarboxylase</keyword>
<dbReference type="InterPro" id="IPR001509">
    <property type="entry name" value="Epimerase_deHydtase"/>
</dbReference>
<comment type="caution">
    <text evidence="6">The sequence shown here is derived from an EMBL/GenBank/DDBJ whole genome shotgun (WGS) entry which is preliminary data.</text>
</comment>
<dbReference type="GO" id="GO:0042732">
    <property type="term" value="P:D-xylose metabolic process"/>
    <property type="evidence" value="ECO:0007669"/>
    <property type="project" value="InterPro"/>
</dbReference>
<dbReference type="AlphaFoldDB" id="A0A8T3VQZ9"/>
<evidence type="ECO:0000256" key="2">
    <source>
        <dbReference type="ARBA" id="ARBA00022793"/>
    </source>
</evidence>
<keyword evidence="4" id="KW-0456">Lyase</keyword>
<dbReference type="SUPFAM" id="SSF51735">
    <property type="entry name" value="NAD(P)-binding Rossmann-fold domains"/>
    <property type="match status" value="1"/>
</dbReference>
<evidence type="ECO:0000259" key="5">
    <source>
        <dbReference type="Pfam" id="PF01370"/>
    </source>
</evidence>
<dbReference type="EMBL" id="SUTF01000004">
    <property type="protein sequence ID" value="MBE6510365.1"/>
    <property type="molecule type" value="Genomic_DNA"/>
</dbReference>
<keyword evidence="3" id="KW-0520">NAD</keyword>
<dbReference type="Gene3D" id="3.40.50.720">
    <property type="entry name" value="NAD(P)-binding Rossmann-like Domain"/>
    <property type="match status" value="1"/>
</dbReference>
<name>A0A8T3VQZ9_9EURY</name>
<accession>A0A8T3VQZ9</accession>
<dbReference type="PANTHER" id="PTHR43078">
    <property type="entry name" value="UDP-GLUCURONIC ACID DECARBOXYLASE-RELATED"/>
    <property type="match status" value="1"/>
</dbReference>
<evidence type="ECO:0000256" key="3">
    <source>
        <dbReference type="ARBA" id="ARBA00023027"/>
    </source>
</evidence>
<dbReference type="Proteomes" id="UP000713479">
    <property type="component" value="Unassembled WGS sequence"/>
</dbReference>
<evidence type="ECO:0000256" key="4">
    <source>
        <dbReference type="ARBA" id="ARBA00023239"/>
    </source>
</evidence>
<dbReference type="PANTHER" id="PTHR43078:SF6">
    <property type="entry name" value="UDP-GLUCURONIC ACID DECARBOXYLASE 1"/>
    <property type="match status" value="1"/>
</dbReference>
<sequence length="348" mass="39478">MLLNYIIDGDAEQIIQENDGLNELYNKSIMVTGASGMIGSYFIYTLVKLNEDYDANIKIIPLVRNLNKLNDDILSKDYVCPIVQDVSEKITYDGEIEYIIHAASPASPKIMKEKPVETNFANTLGTANTLILAREKNLEGYLFISSREIYGQPLENQEYFTEESFGIIDQLVPRNAYAEGKKAAENMCVGFKKEYGLNTKIVRLAHTYGPGMSIYDGRVQADFLKNLVNDENIVLNSDGSSVRTYTYVSDAVSAIFKVLLKSEDIVYNISDERNEVSIRQLAETMVEISPENIELVFNIEHDDNDSGYAPFKFGILSSEKIRKELNWNAKYSVKEGFKRTYDYLKLNK</sequence>
<dbReference type="GO" id="GO:0070403">
    <property type="term" value="F:NAD+ binding"/>
    <property type="evidence" value="ECO:0007669"/>
    <property type="project" value="InterPro"/>
</dbReference>
<dbReference type="Pfam" id="PF01370">
    <property type="entry name" value="Epimerase"/>
    <property type="match status" value="1"/>
</dbReference>
<dbReference type="GO" id="GO:0005737">
    <property type="term" value="C:cytoplasm"/>
    <property type="evidence" value="ECO:0007669"/>
    <property type="project" value="TreeGrafter"/>
</dbReference>
<dbReference type="InterPro" id="IPR036291">
    <property type="entry name" value="NAD(P)-bd_dom_sf"/>
</dbReference>
<feature type="domain" description="NAD-dependent epimerase/dehydratase" evidence="5">
    <location>
        <begin position="29"/>
        <end position="269"/>
    </location>
</feature>
<organism evidence="6 7">
    <name type="scientific">Methanobrevibacter millerae</name>
    <dbReference type="NCBI Taxonomy" id="230361"/>
    <lineage>
        <taxon>Archaea</taxon>
        <taxon>Methanobacteriati</taxon>
        <taxon>Methanobacteriota</taxon>
        <taxon>Methanomada group</taxon>
        <taxon>Methanobacteria</taxon>
        <taxon>Methanobacteriales</taxon>
        <taxon>Methanobacteriaceae</taxon>
        <taxon>Methanobrevibacter</taxon>
    </lineage>
</organism>
<gene>
    <name evidence="6" type="ORF">E7Z74_03750</name>
</gene>
<protein>
    <submittedName>
        <fullName evidence="6">NAD-dependent epimerase/dehydratase family protein</fullName>
    </submittedName>
</protein>
<proteinExistence type="predicted"/>
<evidence type="ECO:0000313" key="6">
    <source>
        <dbReference type="EMBL" id="MBE6510365.1"/>
    </source>
</evidence>
<evidence type="ECO:0000313" key="7">
    <source>
        <dbReference type="Proteomes" id="UP000713479"/>
    </source>
</evidence>
<dbReference type="GO" id="GO:0048040">
    <property type="term" value="F:UDP-glucuronate decarboxylase activity"/>
    <property type="evidence" value="ECO:0007669"/>
    <property type="project" value="TreeGrafter"/>
</dbReference>
<comment type="cofactor">
    <cofactor evidence="1">
        <name>NAD(+)</name>
        <dbReference type="ChEBI" id="CHEBI:57540"/>
    </cofactor>
</comment>
<dbReference type="InterPro" id="IPR044516">
    <property type="entry name" value="UXS-like"/>
</dbReference>
<evidence type="ECO:0000256" key="1">
    <source>
        <dbReference type="ARBA" id="ARBA00001911"/>
    </source>
</evidence>